<accession>A0A8F2E4N9</accession>
<sequence>MAGLEEGVLYRTDRNGNVKRVEDTNSSKKSRKKSTADDKSEPVASD</sequence>
<dbReference type="Proteomes" id="UP000683438">
    <property type="component" value="Segment"/>
</dbReference>
<protein>
    <submittedName>
        <fullName evidence="2">Uncharacterized protein</fullName>
    </submittedName>
</protein>
<proteinExistence type="predicted"/>
<evidence type="ECO:0000313" key="2">
    <source>
        <dbReference type="EMBL" id="QWT28905.1"/>
    </source>
</evidence>
<feature type="region of interest" description="Disordered" evidence="1">
    <location>
        <begin position="1"/>
        <end position="46"/>
    </location>
</feature>
<reference evidence="2" key="1">
    <citation type="submission" date="2020-10" db="EMBL/GenBank/DDBJ databases">
        <title>Complete genome sequence of vB_MoxS-R1, a novel marine prophage inducted from Microbacterium.</title>
        <authorList>
            <person name="Zheng H."/>
            <person name="Liu B."/>
            <person name="Xu Y."/>
            <person name="Chen F."/>
        </authorList>
    </citation>
    <scope>NUCLEOTIDE SEQUENCE</scope>
</reference>
<dbReference type="EMBL" id="MW073100">
    <property type="protein sequence ID" value="QWT28905.1"/>
    <property type="molecule type" value="Genomic_DNA"/>
</dbReference>
<organism evidence="2 3">
    <name type="scientific">Microbacterium phage vB_MoxS-R1</name>
    <dbReference type="NCBI Taxonomy" id="2848881"/>
    <lineage>
        <taxon>Viruses</taxon>
        <taxon>Duplodnaviria</taxon>
        <taxon>Heunggongvirae</taxon>
        <taxon>Uroviricota</taxon>
        <taxon>Caudoviricetes</taxon>
        <taxon>Syrbvirus</taxon>
        <taxon>Syrbvirus R1</taxon>
    </lineage>
</organism>
<feature type="compositionally biased region" description="Basic and acidic residues" evidence="1">
    <location>
        <begin position="34"/>
        <end position="46"/>
    </location>
</feature>
<keyword evidence="3" id="KW-1185">Reference proteome</keyword>
<feature type="compositionally biased region" description="Basic and acidic residues" evidence="1">
    <location>
        <begin position="11"/>
        <end position="26"/>
    </location>
</feature>
<name>A0A8F2E4N9_9CAUD</name>
<gene>
    <name evidence="2" type="ORF">vBMoxSR1_gp55</name>
</gene>
<evidence type="ECO:0000256" key="1">
    <source>
        <dbReference type="SAM" id="MobiDB-lite"/>
    </source>
</evidence>
<evidence type="ECO:0000313" key="3">
    <source>
        <dbReference type="Proteomes" id="UP000683438"/>
    </source>
</evidence>